<dbReference type="Pfam" id="PF11167">
    <property type="entry name" value="DUF2953"/>
    <property type="match status" value="1"/>
</dbReference>
<gene>
    <name evidence="2" type="ORF">IAA53_07120</name>
</gene>
<name>A0A9D1IXI0_9FIRM</name>
<dbReference type="InterPro" id="IPR021338">
    <property type="entry name" value="DUF2953"/>
</dbReference>
<evidence type="ECO:0000256" key="1">
    <source>
        <dbReference type="SAM" id="MobiDB-lite"/>
    </source>
</evidence>
<reference evidence="2" key="2">
    <citation type="journal article" date="2021" name="PeerJ">
        <title>Extensive microbial diversity within the chicken gut microbiome revealed by metagenomics and culture.</title>
        <authorList>
            <person name="Gilroy R."/>
            <person name="Ravi A."/>
            <person name="Getino M."/>
            <person name="Pursley I."/>
            <person name="Horton D.L."/>
            <person name="Alikhan N.F."/>
            <person name="Baker D."/>
            <person name="Gharbi K."/>
            <person name="Hall N."/>
            <person name="Watson M."/>
            <person name="Adriaenssens E.M."/>
            <person name="Foster-Nyarko E."/>
            <person name="Jarju S."/>
            <person name="Secka A."/>
            <person name="Antonio M."/>
            <person name="Oren A."/>
            <person name="Chaudhuri R.R."/>
            <person name="La Ragione R."/>
            <person name="Hildebrand F."/>
            <person name="Pallen M.J."/>
        </authorList>
    </citation>
    <scope>NUCLEOTIDE SEQUENCE</scope>
    <source>
        <strain evidence="2">ChiBcec15-4380</strain>
    </source>
</reference>
<dbReference type="Proteomes" id="UP000824239">
    <property type="component" value="Unassembled WGS sequence"/>
</dbReference>
<dbReference type="AlphaFoldDB" id="A0A9D1IXI0"/>
<accession>A0A9D1IXI0</accession>
<dbReference type="EMBL" id="DVHE01000056">
    <property type="protein sequence ID" value="HIR51040.1"/>
    <property type="molecule type" value="Genomic_DNA"/>
</dbReference>
<organism evidence="2 3">
    <name type="scientific">Candidatus Avoscillospira avicola</name>
    <dbReference type="NCBI Taxonomy" id="2840706"/>
    <lineage>
        <taxon>Bacteria</taxon>
        <taxon>Bacillati</taxon>
        <taxon>Bacillota</taxon>
        <taxon>Clostridia</taxon>
        <taxon>Eubacteriales</taxon>
        <taxon>Oscillospiraceae</taxon>
        <taxon>Oscillospiraceae incertae sedis</taxon>
        <taxon>Candidatus Avoscillospira</taxon>
    </lineage>
</organism>
<evidence type="ECO:0000313" key="3">
    <source>
        <dbReference type="Proteomes" id="UP000824239"/>
    </source>
</evidence>
<sequence length="198" mass="21689">MTALLVLLGIAALLSLTAAAKVRIEISYREEAFSASAYLGPIPLHLPGTKEPNQARAEQQQKSARPDQKAAGKTDWKRFLLHHWRDILREITAVLHRPAIALFQLEITAGGQDAADCALSYGHACAAVGAGLPLLRQAFRVQKEAVSVRCDYQQPKTTIEGTVVFTLRVLELLQLLLAIAKLMSQAKSKTTKQKKAVR</sequence>
<protein>
    <submittedName>
        <fullName evidence="2">DUF2953 domain-containing protein</fullName>
    </submittedName>
</protein>
<proteinExistence type="predicted"/>
<feature type="region of interest" description="Disordered" evidence="1">
    <location>
        <begin position="49"/>
        <end position="71"/>
    </location>
</feature>
<comment type="caution">
    <text evidence="2">The sequence shown here is derived from an EMBL/GenBank/DDBJ whole genome shotgun (WGS) entry which is preliminary data.</text>
</comment>
<reference evidence="2" key="1">
    <citation type="submission" date="2020-10" db="EMBL/GenBank/DDBJ databases">
        <authorList>
            <person name="Gilroy R."/>
        </authorList>
    </citation>
    <scope>NUCLEOTIDE SEQUENCE</scope>
    <source>
        <strain evidence="2">ChiBcec15-4380</strain>
    </source>
</reference>
<evidence type="ECO:0000313" key="2">
    <source>
        <dbReference type="EMBL" id="HIR51040.1"/>
    </source>
</evidence>